<evidence type="ECO:0000256" key="1">
    <source>
        <dbReference type="ARBA" id="ARBA00007521"/>
    </source>
</evidence>
<evidence type="ECO:0008006" key="5">
    <source>
        <dbReference type="Google" id="ProtNLM"/>
    </source>
</evidence>
<dbReference type="InterPro" id="IPR003477">
    <property type="entry name" value="PemK-like"/>
</dbReference>
<dbReference type="STRING" id="1231336.L248_2938"/>
<dbReference type="GO" id="GO:0006402">
    <property type="term" value="P:mRNA catabolic process"/>
    <property type="evidence" value="ECO:0007669"/>
    <property type="project" value="TreeGrafter"/>
</dbReference>
<dbReference type="EMBL" id="KI271588">
    <property type="protein sequence ID" value="ERL65263.1"/>
    <property type="molecule type" value="Genomic_DNA"/>
</dbReference>
<dbReference type="PANTHER" id="PTHR33988">
    <property type="entry name" value="ENDORIBONUCLEASE MAZF-RELATED"/>
    <property type="match status" value="1"/>
</dbReference>
<dbReference type="HOGENOM" id="CLU_121823_2_2_9"/>
<protein>
    <recommendedName>
        <fullName evidence="5">Type II toxin-antitoxin system PemK/MazF family toxin</fullName>
    </recommendedName>
</protein>
<dbReference type="GO" id="GO:0004521">
    <property type="term" value="F:RNA endonuclease activity"/>
    <property type="evidence" value="ECO:0007669"/>
    <property type="project" value="TreeGrafter"/>
</dbReference>
<gene>
    <name evidence="3" type="ORF">L248_2938</name>
</gene>
<name>U4TTP3_9LACO</name>
<keyword evidence="2" id="KW-1277">Toxin-antitoxin system</keyword>
<keyword evidence="4" id="KW-1185">Reference proteome</keyword>
<evidence type="ECO:0000313" key="3">
    <source>
        <dbReference type="EMBL" id="ERL65263.1"/>
    </source>
</evidence>
<proteinExistence type="inferred from homology"/>
<evidence type="ECO:0000256" key="2">
    <source>
        <dbReference type="ARBA" id="ARBA00022649"/>
    </source>
</evidence>
<dbReference type="GO" id="GO:0016075">
    <property type="term" value="P:rRNA catabolic process"/>
    <property type="evidence" value="ECO:0007669"/>
    <property type="project" value="TreeGrafter"/>
</dbReference>
<dbReference type="Gene3D" id="2.30.30.110">
    <property type="match status" value="1"/>
</dbReference>
<comment type="similarity">
    <text evidence="1">Belongs to the PemK/MazF family.</text>
</comment>
<dbReference type="Pfam" id="PF02452">
    <property type="entry name" value="PemK_toxin"/>
    <property type="match status" value="1"/>
</dbReference>
<organism evidence="3 4">
    <name type="scientific">Schleiferilactobacillus shenzhenensis LY-73</name>
    <dbReference type="NCBI Taxonomy" id="1231336"/>
    <lineage>
        <taxon>Bacteria</taxon>
        <taxon>Bacillati</taxon>
        <taxon>Bacillota</taxon>
        <taxon>Bacilli</taxon>
        <taxon>Lactobacillales</taxon>
        <taxon>Lactobacillaceae</taxon>
        <taxon>Schleiferilactobacillus</taxon>
    </lineage>
</organism>
<dbReference type="InterPro" id="IPR011067">
    <property type="entry name" value="Plasmid_toxin/cell-grow_inhib"/>
</dbReference>
<dbReference type="GO" id="GO:0003677">
    <property type="term" value="F:DNA binding"/>
    <property type="evidence" value="ECO:0007669"/>
    <property type="project" value="InterPro"/>
</dbReference>
<dbReference type="SUPFAM" id="SSF50118">
    <property type="entry name" value="Cell growth inhibitor/plasmid maintenance toxic component"/>
    <property type="match status" value="1"/>
</dbReference>
<dbReference type="AlphaFoldDB" id="U4TTP3"/>
<accession>U4TTP3</accession>
<dbReference type="Proteomes" id="UP000030647">
    <property type="component" value="Unassembled WGS sequence"/>
</dbReference>
<reference evidence="4" key="1">
    <citation type="journal article" date="2013" name="Genome Announc.">
        <title>Whole-Genome Sequencing of Lactobacillus shenzhenensis Strain LY-73T.</title>
        <authorList>
            <person name="Lin Z."/>
            <person name="Liu Z."/>
            <person name="Yang R."/>
            <person name="Zou Y."/>
            <person name="Wan D."/>
            <person name="Chen J."/>
            <person name="Guo M."/>
            <person name="Zhao J."/>
            <person name="Fang C."/>
            <person name="Yang R."/>
            <person name="Liu F."/>
        </authorList>
    </citation>
    <scope>NUCLEOTIDE SEQUENCE [LARGE SCALE GENOMIC DNA]</scope>
    <source>
        <strain evidence="4">LY-73</strain>
    </source>
</reference>
<evidence type="ECO:0000313" key="4">
    <source>
        <dbReference type="Proteomes" id="UP000030647"/>
    </source>
</evidence>
<sequence length="108" mass="12124">MLYVDLDPAQGNEQKKNRPCVVVSNDDYNRYFNTVIVVPISSSAKYVEEDRYRDSPLFIQVKAGKVSGTALLQHVRSVDLTKRSDGKVTGVVSQSAMRQISDGLQHFF</sequence>
<dbReference type="eggNOG" id="COG2337">
    <property type="taxonomic scope" value="Bacteria"/>
</dbReference>